<feature type="transmembrane region" description="Helical" evidence="6">
    <location>
        <begin position="383"/>
        <end position="402"/>
    </location>
</feature>
<dbReference type="Proteomes" id="UP000427636">
    <property type="component" value="Chromosome"/>
</dbReference>
<evidence type="ECO:0000313" key="7">
    <source>
        <dbReference type="EMBL" id="QGS07425.1"/>
    </source>
</evidence>
<feature type="transmembrane region" description="Helical" evidence="6">
    <location>
        <begin position="447"/>
        <end position="472"/>
    </location>
</feature>
<gene>
    <name evidence="7" type="ORF">FOC50_03565</name>
</gene>
<evidence type="ECO:0000256" key="4">
    <source>
        <dbReference type="ARBA" id="ARBA00022989"/>
    </source>
</evidence>
<dbReference type="PANTHER" id="PTHR30250:SF11">
    <property type="entry name" value="O-ANTIGEN TRANSPORTER-RELATED"/>
    <property type="match status" value="1"/>
</dbReference>
<evidence type="ECO:0000256" key="5">
    <source>
        <dbReference type="ARBA" id="ARBA00023136"/>
    </source>
</evidence>
<feature type="transmembrane region" description="Helical" evidence="6">
    <location>
        <begin position="423"/>
        <end position="441"/>
    </location>
</feature>
<keyword evidence="2" id="KW-1003">Cell membrane</keyword>
<feature type="transmembrane region" description="Helical" evidence="6">
    <location>
        <begin position="12"/>
        <end position="31"/>
    </location>
</feature>
<keyword evidence="4 6" id="KW-1133">Transmembrane helix</keyword>
<evidence type="ECO:0000256" key="2">
    <source>
        <dbReference type="ARBA" id="ARBA00022475"/>
    </source>
</evidence>
<feature type="transmembrane region" description="Helical" evidence="6">
    <location>
        <begin position="37"/>
        <end position="63"/>
    </location>
</feature>
<feature type="transmembrane region" description="Helical" evidence="6">
    <location>
        <begin position="357"/>
        <end position="377"/>
    </location>
</feature>
<keyword evidence="3 6" id="KW-0812">Transmembrane</keyword>
<feature type="transmembrane region" description="Helical" evidence="6">
    <location>
        <begin position="84"/>
        <end position="104"/>
    </location>
</feature>
<dbReference type="InterPro" id="IPR050833">
    <property type="entry name" value="Poly_Biosynth_Transport"/>
</dbReference>
<feature type="transmembrane region" description="Helical" evidence="6">
    <location>
        <begin position="116"/>
        <end position="134"/>
    </location>
</feature>
<accession>A0ABX6FHD2</accession>
<feature type="transmembrane region" description="Helical" evidence="6">
    <location>
        <begin position="292"/>
        <end position="315"/>
    </location>
</feature>
<feature type="transmembrane region" description="Helical" evidence="6">
    <location>
        <begin position="143"/>
        <end position="163"/>
    </location>
</feature>
<dbReference type="PANTHER" id="PTHR30250">
    <property type="entry name" value="PST FAMILY PREDICTED COLANIC ACID TRANSPORTER"/>
    <property type="match status" value="1"/>
</dbReference>
<evidence type="ECO:0000256" key="6">
    <source>
        <dbReference type="SAM" id="Phobius"/>
    </source>
</evidence>
<feature type="transmembrane region" description="Helical" evidence="6">
    <location>
        <begin position="330"/>
        <end position="350"/>
    </location>
</feature>
<sequence>MKSIKMNALAFMGIRILNIIFPILTGTYVARVLDKTYYGYFNSVDTILSFFLPFATFGVYTYGLRAISNVRDNKNKTNKVFSQLFYLCMFCTIVTTAIYFATYNLFFENNPTLKKIYLVMGVQLVAQIFSIEWVNEALENYSFLFYKTAVIRVLMLISIFAFVRDEHDIIIYTLIMSLSTALNYVISYFWIKKDVKFVRIKIRDLKPLILPLLAMLLFANANMLYTFLDRIFLVKAGESIYVTYYTMSQRLVTVLAGVITGAIGVSLPRLGYYLGNNDRESYTYLVNKGSRVFNFFIIPLSFGLTLLGPHAILLYGSEKYVAAGTLTSLFAFRTIISALDTILGSQILFVNGFEKRITLYTLCTGILNFIMNFLLFHNNIFKPEFYLITTIISEIVLLIIYITFINKKKLFNLKNIFKYTLKYSLFSSTFLLVYFIVNYIYPAELVINLRFLINTTSIILLSICSYIILLVINKDSVFLELYNNLLSLKNKFTTNRRS</sequence>
<proteinExistence type="predicted"/>
<feature type="transmembrane region" description="Helical" evidence="6">
    <location>
        <begin position="169"/>
        <end position="191"/>
    </location>
</feature>
<name>A0ABX6FHD2_9BACL</name>
<evidence type="ECO:0000256" key="3">
    <source>
        <dbReference type="ARBA" id="ARBA00022692"/>
    </source>
</evidence>
<dbReference type="EMBL" id="CP046313">
    <property type="protein sequence ID" value="QGS07425.1"/>
    <property type="molecule type" value="Genomic_DNA"/>
</dbReference>
<keyword evidence="8" id="KW-1185">Reference proteome</keyword>
<keyword evidence="5 6" id="KW-0472">Membrane</keyword>
<comment type="subcellular location">
    <subcellularLocation>
        <location evidence="1">Cell membrane</location>
        <topology evidence="1">Multi-pass membrane protein</topology>
    </subcellularLocation>
</comment>
<feature type="transmembrane region" description="Helical" evidence="6">
    <location>
        <begin position="212"/>
        <end position="232"/>
    </location>
</feature>
<feature type="transmembrane region" description="Helical" evidence="6">
    <location>
        <begin position="252"/>
        <end position="272"/>
    </location>
</feature>
<protein>
    <submittedName>
        <fullName evidence="7">Oligosaccharide flippase family protein</fullName>
    </submittedName>
</protein>
<dbReference type="Pfam" id="PF01943">
    <property type="entry name" value="Polysacc_synt"/>
    <property type="match status" value="1"/>
</dbReference>
<evidence type="ECO:0000313" key="8">
    <source>
        <dbReference type="Proteomes" id="UP000427636"/>
    </source>
</evidence>
<organism evidence="7 8">
    <name type="scientific">Gemella sanguinis</name>
    <dbReference type="NCBI Taxonomy" id="84135"/>
    <lineage>
        <taxon>Bacteria</taxon>
        <taxon>Bacillati</taxon>
        <taxon>Bacillota</taxon>
        <taxon>Bacilli</taxon>
        <taxon>Bacillales</taxon>
        <taxon>Gemellaceae</taxon>
        <taxon>Gemella</taxon>
    </lineage>
</organism>
<evidence type="ECO:0000256" key="1">
    <source>
        <dbReference type="ARBA" id="ARBA00004651"/>
    </source>
</evidence>
<reference evidence="7 8" key="1">
    <citation type="submission" date="2019-11" db="EMBL/GenBank/DDBJ databases">
        <title>FDA dAtabase for Regulatory Grade micrObial Sequences (FDA-ARGOS): Supporting development and validation of Infectious Disease Dx tests.</title>
        <authorList>
            <person name="Turner S."/>
            <person name="Byrd R."/>
            <person name="Tallon L."/>
            <person name="Sadzewicz L."/>
            <person name="Vavikolanu K."/>
            <person name="Mehta A."/>
            <person name="Aluvathingal J."/>
            <person name="Nadendla S."/>
            <person name="Myers T."/>
            <person name="Yan Y."/>
            <person name="Sichtig H."/>
        </authorList>
    </citation>
    <scope>NUCLEOTIDE SEQUENCE [LARGE SCALE GENOMIC DNA]</scope>
    <source>
        <strain evidence="7 8">FDAARGOS_742</strain>
    </source>
</reference>
<dbReference type="InterPro" id="IPR002797">
    <property type="entry name" value="Polysacc_synth"/>
</dbReference>